<name>A0A838BIX3_9HYPH</name>
<accession>A0A838BIX3</accession>
<keyword evidence="4" id="KW-1185">Reference proteome</keyword>
<dbReference type="EMBL" id="JACDXJ010000001">
    <property type="protein sequence ID" value="MBA1155497.1"/>
    <property type="molecule type" value="Genomic_DNA"/>
</dbReference>
<comment type="caution">
    <text evidence="3">The sequence shown here is derived from an EMBL/GenBank/DDBJ whole genome shotgun (WGS) entry which is preliminary data.</text>
</comment>
<proteinExistence type="predicted"/>
<feature type="compositionally biased region" description="Pro residues" evidence="1">
    <location>
        <begin position="44"/>
        <end position="74"/>
    </location>
</feature>
<reference evidence="3 4" key="1">
    <citation type="submission" date="2020-07" db="EMBL/GenBank/DDBJ databases">
        <title>Draft genome and description of Microvirga mediterraneensis Marseille-Q2068 sp. nov.</title>
        <authorList>
            <person name="Boxberger M."/>
        </authorList>
    </citation>
    <scope>NUCLEOTIDE SEQUENCE [LARGE SCALE GENOMIC DNA]</scope>
    <source>
        <strain evidence="3 4">Marseille-Q2068</strain>
    </source>
</reference>
<dbReference type="RefSeq" id="WP_181051134.1">
    <property type="nucleotide sequence ID" value="NZ_JACDXJ010000001.1"/>
</dbReference>
<dbReference type="AlphaFoldDB" id="A0A838BIX3"/>
<keyword evidence="2" id="KW-0732">Signal</keyword>
<feature type="region of interest" description="Disordered" evidence="1">
    <location>
        <begin position="26"/>
        <end position="126"/>
    </location>
</feature>
<protein>
    <recommendedName>
        <fullName evidence="5">DUF4440 domain-containing protein</fullName>
    </recommendedName>
</protein>
<feature type="signal peptide" evidence="2">
    <location>
        <begin position="1"/>
        <end position="29"/>
    </location>
</feature>
<gene>
    <name evidence="3" type="ORF">H0S73_05025</name>
</gene>
<organism evidence="3 4">
    <name type="scientific">Microvirga mediterraneensis</name>
    <dbReference type="NCBI Taxonomy" id="2754695"/>
    <lineage>
        <taxon>Bacteria</taxon>
        <taxon>Pseudomonadati</taxon>
        <taxon>Pseudomonadota</taxon>
        <taxon>Alphaproteobacteria</taxon>
        <taxon>Hyphomicrobiales</taxon>
        <taxon>Methylobacteriaceae</taxon>
        <taxon>Microvirga</taxon>
    </lineage>
</organism>
<sequence length="267" mass="28645">MERMQIGRSLTSITALLTLTAAVSPMAAAQTGRTWVDPPARIEPAPPRPPAPPAPQPENPPPQAATPAPGPTAPPGRTAQPQEPVAKPEAPASAQTETPPAAKPSAPAVAAQPPGEPEGGKRSARASAARDFAVEYLESWSASNEVALEATAAFYAPRILFHGREMTMKRLFNEKRRFAQRWPERDYRPRQDAIGATCNPAGEVCTVHAVFDFKATSPKRRRVSQGTGALQLIVNFIGDKPVIVAEHSTLLGQERRRDLVQEGVSHD</sequence>
<evidence type="ECO:0008006" key="5">
    <source>
        <dbReference type="Google" id="ProtNLM"/>
    </source>
</evidence>
<feature type="chain" id="PRO_5032773773" description="DUF4440 domain-containing protein" evidence="2">
    <location>
        <begin position="30"/>
        <end position="267"/>
    </location>
</feature>
<evidence type="ECO:0000313" key="4">
    <source>
        <dbReference type="Proteomes" id="UP000572984"/>
    </source>
</evidence>
<feature type="compositionally biased region" description="Low complexity" evidence="1">
    <location>
        <begin position="99"/>
        <end position="113"/>
    </location>
</feature>
<evidence type="ECO:0000256" key="1">
    <source>
        <dbReference type="SAM" id="MobiDB-lite"/>
    </source>
</evidence>
<evidence type="ECO:0000256" key="2">
    <source>
        <dbReference type="SAM" id="SignalP"/>
    </source>
</evidence>
<dbReference type="Proteomes" id="UP000572984">
    <property type="component" value="Unassembled WGS sequence"/>
</dbReference>
<evidence type="ECO:0000313" key="3">
    <source>
        <dbReference type="EMBL" id="MBA1155497.1"/>
    </source>
</evidence>